<dbReference type="OrthoDB" id="7206101at2"/>
<dbReference type="eggNOG" id="COG3184">
    <property type="taxonomic scope" value="Bacteria"/>
</dbReference>
<dbReference type="EMBL" id="GL883079">
    <property type="protein sequence ID" value="EGF90444.1"/>
    <property type="molecule type" value="Genomic_DNA"/>
</dbReference>
<dbReference type="AlphaFoldDB" id="F4QQF7"/>
<keyword evidence="3" id="KW-1185">Reference proteome</keyword>
<sequence length="201" mass="22289">MAGLFFLARRPALGQVEACYFMGDIMRKTFLVLFASTALLGGVPVMVHAETLAAAAPDAATQRKIDLVDRYFKAVHFNEMMDNMMKSMMPAMVDSMRQQYPQMSPELSQALSESSVAVMAEFIPEFQKETVVLYAEAFSEEELTQLVNFYESPVGQSIMAKSNAMMPKVTQLAVKMMPGVQAKMMDRLCSKIDCKALKPAA</sequence>
<protein>
    <recommendedName>
        <fullName evidence="1">DUF2059 domain-containing protein</fullName>
    </recommendedName>
</protein>
<organism evidence="2 3">
    <name type="scientific">Asticcacaulis biprosthecium C19</name>
    <dbReference type="NCBI Taxonomy" id="715226"/>
    <lineage>
        <taxon>Bacteria</taxon>
        <taxon>Pseudomonadati</taxon>
        <taxon>Pseudomonadota</taxon>
        <taxon>Alphaproteobacteria</taxon>
        <taxon>Caulobacterales</taxon>
        <taxon>Caulobacteraceae</taxon>
        <taxon>Asticcacaulis</taxon>
    </lineage>
</organism>
<evidence type="ECO:0000313" key="2">
    <source>
        <dbReference type="EMBL" id="EGF90444.1"/>
    </source>
</evidence>
<evidence type="ECO:0000313" key="3">
    <source>
        <dbReference type="Proteomes" id="UP000006512"/>
    </source>
</evidence>
<gene>
    <name evidence="2" type="ORF">ABI_34660</name>
</gene>
<evidence type="ECO:0000259" key="1">
    <source>
        <dbReference type="Pfam" id="PF09832"/>
    </source>
</evidence>
<dbReference type="STRING" id="715226.ABI_34660"/>
<accession>F4QQF7</accession>
<dbReference type="HOGENOM" id="CLU_1358140_0_0_5"/>
<dbReference type="Proteomes" id="UP000006512">
    <property type="component" value="Unassembled WGS sequence"/>
</dbReference>
<dbReference type="Pfam" id="PF09832">
    <property type="entry name" value="DUF2059"/>
    <property type="match status" value="1"/>
</dbReference>
<name>F4QQF7_9CAUL</name>
<reference evidence="3" key="1">
    <citation type="submission" date="2011-03" db="EMBL/GenBank/DDBJ databases">
        <title>Draft genome sequence of Brevundimonas diminuta.</title>
        <authorList>
            <person name="Brown P.J.B."/>
            <person name="Buechlein A."/>
            <person name="Hemmerich C."/>
            <person name="Brun Y.V."/>
        </authorList>
    </citation>
    <scope>NUCLEOTIDE SEQUENCE [LARGE SCALE GENOMIC DNA]</scope>
    <source>
        <strain evidence="3">C19</strain>
    </source>
</reference>
<dbReference type="InterPro" id="IPR018637">
    <property type="entry name" value="DUF2059"/>
</dbReference>
<feature type="domain" description="DUF2059" evidence="1">
    <location>
        <begin position="125"/>
        <end position="182"/>
    </location>
</feature>
<dbReference type="RefSeq" id="WP_006274248.1">
    <property type="nucleotide sequence ID" value="NZ_GL883079.1"/>
</dbReference>
<proteinExistence type="predicted"/>